<dbReference type="InterPro" id="IPR001789">
    <property type="entry name" value="Sig_transdc_resp-reg_receiver"/>
</dbReference>
<dbReference type="InterPro" id="IPR039420">
    <property type="entry name" value="WalR-like"/>
</dbReference>
<feature type="domain" description="HTH luxR-type" evidence="6">
    <location>
        <begin position="151"/>
        <end position="216"/>
    </location>
</feature>
<keyword evidence="9" id="KW-1185">Reference proteome</keyword>
<feature type="modified residue" description="4-aspartylphosphate" evidence="5">
    <location>
        <position position="62"/>
    </location>
</feature>
<dbReference type="InterPro" id="IPR000792">
    <property type="entry name" value="Tscrpt_reg_LuxR_C"/>
</dbReference>
<name>I4BB30_TURPD</name>
<dbReference type="KEGG" id="tpx:Turpa_3853"/>
<dbReference type="InterPro" id="IPR016032">
    <property type="entry name" value="Sig_transdc_resp-reg_C-effctor"/>
</dbReference>
<sequence length="218" mass="24052">MSTTAAPKDYQIILADDHSILRAGVKVLIEGKPGFKVVGEVGNGQDLLDLLAKIPCDMVVLDLNMPLMNGIEALEYMQMHFPRVAVLVLTTHKEKPFLKRALAKGAKGYLLKEETHDKLISAISDIRQGKRVISAEMTSLIVDDYSTDLSSPLTADLLTQREKEILSLTANGLTSKEIAERLDISARTVEAHRGNVREKLGITTMSELVKYAMDHNLL</sequence>
<dbReference type="InterPro" id="IPR011006">
    <property type="entry name" value="CheY-like_superfamily"/>
</dbReference>
<dbReference type="Proteomes" id="UP000006048">
    <property type="component" value="Chromosome"/>
</dbReference>
<keyword evidence="4" id="KW-0804">Transcription</keyword>
<dbReference type="GO" id="GO:0003677">
    <property type="term" value="F:DNA binding"/>
    <property type="evidence" value="ECO:0007669"/>
    <property type="project" value="UniProtKB-KW"/>
</dbReference>
<dbReference type="HOGENOM" id="CLU_000445_90_10_12"/>
<dbReference type="Pfam" id="PF00072">
    <property type="entry name" value="Response_reg"/>
    <property type="match status" value="1"/>
</dbReference>
<dbReference type="SMART" id="SM00448">
    <property type="entry name" value="REC"/>
    <property type="match status" value="1"/>
</dbReference>
<dbReference type="GO" id="GO:0000160">
    <property type="term" value="P:phosphorelay signal transduction system"/>
    <property type="evidence" value="ECO:0007669"/>
    <property type="project" value="InterPro"/>
</dbReference>
<dbReference type="PROSITE" id="PS00622">
    <property type="entry name" value="HTH_LUXR_1"/>
    <property type="match status" value="1"/>
</dbReference>
<dbReference type="SMART" id="SM00421">
    <property type="entry name" value="HTH_LUXR"/>
    <property type="match status" value="1"/>
</dbReference>
<evidence type="ECO:0000313" key="9">
    <source>
        <dbReference type="Proteomes" id="UP000006048"/>
    </source>
</evidence>
<dbReference type="AlphaFoldDB" id="I4BB30"/>
<dbReference type="RefSeq" id="WP_014804964.1">
    <property type="nucleotide sequence ID" value="NC_018020.1"/>
</dbReference>
<evidence type="ECO:0000259" key="7">
    <source>
        <dbReference type="PROSITE" id="PS50110"/>
    </source>
</evidence>
<evidence type="ECO:0000256" key="4">
    <source>
        <dbReference type="ARBA" id="ARBA00023163"/>
    </source>
</evidence>
<gene>
    <name evidence="8" type="ordered locus">Turpa_3853</name>
</gene>
<dbReference type="CDD" id="cd17535">
    <property type="entry name" value="REC_NarL-like"/>
    <property type="match status" value="1"/>
</dbReference>
<organism evidence="8 9">
    <name type="scientific">Turneriella parva (strain ATCC BAA-1111 / DSM 21527 / NCTC 11395 / H)</name>
    <name type="common">Leptospira parva</name>
    <dbReference type="NCBI Taxonomy" id="869212"/>
    <lineage>
        <taxon>Bacteria</taxon>
        <taxon>Pseudomonadati</taxon>
        <taxon>Spirochaetota</taxon>
        <taxon>Spirochaetia</taxon>
        <taxon>Leptospirales</taxon>
        <taxon>Leptospiraceae</taxon>
        <taxon>Turneriella</taxon>
    </lineage>
</organism>
<accession>I4BB30</accession>
<dbReference type="PRINTS" id="PR00038">
    <property type="entry name" value="HTHLUXR"/>
</dbReference>
<protein>
    <submittedName>
        <fullName evidence="8">Two component transcriptional regulator, LuxR family</fullName>
    </submittedName>
</protein>
<dbReference type="InterPro" id="IPR058245">
    <property type="entry name" value="NreC/VraR/RcsB-like_REC"/>
</dbReference>
<evidence type="ECO:0000256" key="2">
    <source>
        <dbReference type="ARBA" id="ARBA00023015"/>
    </source>
</evidence>
<dbReference type="CDD" id="cd06170">
    <property type="entry name" value="LuxR_C_like"/>
    <property type="match status" value="1"/>
</dbReference>
<dbReference type="OrthoDB" id="9759232at2"/>
<dbReference type="SUPFAM" id="SSF52172">
    <property type="entry name" value="CheY-like"/>
    <property type="match status" value="1"/>
</dbReference>
<dbReference type="PANTHER" id="PTHR43214:SF41">
    <property type="entry name" value="NITRATE_NITRITE RESPONSE REGULATOR PROTEIN NARP"/>
    <property type="match status" value="1"/>
</dbReference>
<keyword evidence="3" id="KW-0238">DNA-binding</keyword>
<dbReference type="Pfam" id="PF00196">
    <property type="entry name" value="GerE"/>
    <property type="match status" value="1"/>
</dbReference>
<reference evidence="8 9" key="1">
    <citation type="submission" date="2012-06" db="EMBL/GenBank/DDBJ databases">
        <title>The complete chromosome of genome of Turneriella parva DSM 21527.</title>
        <authorList>
            <consortium name="US DOE Joint Genome Institute (JGI-PGF)"/>
            <person name="Lucas S."/>
            <person name="Han J."/>
            <person name="Lapidus A."/>
            <person name="Bruce D."/>
            <person name="Goodwin L."/>
            <person name="Pitluck S."/>
            <person name="Peters L."/>
            <person name="Kyrpides N."/>
            <person name="Mavromatis K."/>
            <person name="Ivanova N."/>
            <person name="Mikhailova N."/>
            <person name="Chertkov O."/>
            <person name="Detter J.C."/>
            <person name="Tapia R."/>
            <person name="Han C."/>
            <person name="Land M."/>
            <person name="Hauser L."/>
            <person name="Markowitz V."/>
            <person name="Cheng J.-F."/>
            <person name="Hugenholtz P."/>
            <person name="Woyke T."/>
            <person name="Wu D."/>
            <person name="Gronow S."/>
            <person name="Wellnitz S."/>
            <person name="Brambilla E."/>
            <person name="Klenk H.-P."/>
            <person name="Eisen J.A."/>
        </authorList>
    </citation>
    <scope>NUCLEOTIDE SEQUENCE [LARGE SCALE GENOMIC DNA]</scope>
    <source>
        <strain evidence="9">ATCC BAA-1111 / DSM 21527 / NCTC 11395 / H</strain>
    </source>
</reference>
<evidence type="ECO:0000256" key="3">
    <source>
        <dbReference type="ARBA" id="ARBA00023125"/>
    </source>
</evidence>
<evidence type="ECO:0000259" key="6">
    <source>
        <dbReference type="PROSITE" id="PS50043"/>
    </source>
</evidence>
<keyword evidence="2" id="KW-0805">Transcription regulation</keyword>
<keyword evidence="1 5" id="KW-0597">Phosphoprotein</keyword>
<proteinExistence type="predicted"/>
<dbReference type="SUPFAM" id="SSF46894">
    <property type="entry name" value="C-terminal effector domain of the bipartite response regulators"/>
    <property type="match status" value="1"/>
</dbReference>
<dbReference type="PROSITE" id="PS50043">
    <property type="entry name" value="HTH_LUXR_2"/>
    <property type="match status" value="1"/>
</dbReference>
<dbReference type="PATRIC" id="fig|869212.3.peg.3882"/>
<evidence type="ECO:0000313" key="8">
    <source>
        <dbReference type="EMBL" id="AFM14487.1"/>
    </source>
</evidence>
<dbReference type="PROSITE" id="PS50110">
    <property type="entry name" value="RESPONSE_REGULATORY"/>
    <property type="match status" value="1"/>
</dbReference>
<dbReference type="GO" id="GO:0006355">
    <property type="term" value="P:regulation of DNA-templated transcription"/>
    <property type="evidence" value="ECO:0007669"/>
    <property type="project" value="InterPro"/>
</dbReference>
<dbReference type="STRING" id="869212.Turpa_3853"/>
<feature type="domain" description="Response regulatory" evidence="7">
    <location>
        <begin position="11"/>
        <end position="127"/>
    </location>
</feature>
<dbReference type="Gene3D" id="3.40.50.2300">
    <property type="match status" value="1"/>
</dbReference>
<evidence type="ECO:0000256" key="5">
    <source>
        <dbReference type="PROSITE-ProRule" id="PRU00169"/>
    </source>
</evidence>
<evidence type="ECO:0000256" key="1">
    <source>
        <dbReference type="ARBA" id="ARBA00022553"/>
    </source>
</evidence>
<dbReference type="EMBL" id="CP002959">
    <property type="protein sequence ID" value="AFM14487.1"/>
    <property type="molecule type" value="Genomic_DNA"/>
</dbReference>
<dbReference type="PANTHER" id="PTHR43214">
    <property type="entry name" value="TWO-COMPONENT RESPONSE REGULATOR"/>
    <property type="match status" value="1"/>
</dbReference>